<gene>
    <name evidence="2" type="ORF">ECU08_0135</name>
</gene>
<dbReference type="EMBL" id="KC513605">
    <property type="protein sequence ID" value="AGE95194.1"/>
    <property type="molecule type" value="Genomic_DNA"/>
</dbReference>
<accession>M1JII0</accession>
<organism evidence="2">
    <name type="scientific">Encephalitozoon cuniculi</name>
    <name type="common">Microsporidian parasite</name>
    <dbReference type="NCBI Taxonomy" id="6035"/>
    <lineage>
        <taxon>Eukaryota</taxon>
        <taxon>Fungi</taxon>
        <taxon>Fungi incertae sedis</taxon>
        <taxon>Microsporidia</taxon>
        <taxon>Unikaryonidae</taxon>
        <taxon>Encephalitozoon</taxon>
    </lineage>
</organism>
<protein>
    <submittedName>
        <fullName evidence="2">Putative sm-like small nuclear ribonucleoprotein</fullName>
    </submittedName>
</protein>
<proteinExistence type="predicted"/>
<dbReference type="AlphaFoldDB" id="M1JII0"/>
<dbReference type="VEuPathDB" id="MicrosporidiaDB:M970_080100"/>
<keyword evidence="2" id="KW-0687">Ribonucleoprotein</keyword>
<dbReference type="SUPFAM" id="SSF50182">
    <property type="entry name" value="Sm-like ribonucleoproteins"/>
    <property type="match status" value="1"/>
</dbReference>
<dbReference type="Gene3D" id="2.30.30.100">
    <property type="match status" value="1"/>
</dbReference>
<reference evidence="2" key="1">
    <citation type="journal article" date="2013" name="Eukaryot. Cell">
        <title>Extremely Reduced Levels of Heterozygosity in the Vertebrate Pathogen Encephalitozoon cuniculi.</title>
        <authorList>
            <person name="Selman M."/>
            <person name="Sak B."/>
            <person name="Kvac M."/>
            <person name="Farinelli L."/>
            <person name="Weiss L.M."/>
            <person name="Corradi N."/>
        </authorList>
    </citation>
    <scope>NUCLEOTIDE SEQUENCE</scope>
</reference>
<dbReference type="VEuPathDB" id="MicrosporidiaDB:AEWD_080050"/>
<sequence length="74" mass="8500">MELPALEVLKRSRNKCVRIVTLNNKTYRGVLENFDMHVNTHLKDSYLQMDEKGEEIYIGEVLINGGTIACFDIV</sequence>
<dbReference type="SMART" id="SM00651">
    <property type="entry name" value="Sm"/>
    <property type="match status" value="1"/>
</dbReference>
<feature type="domain" description="Sm" evidence="1">
    <location>
        <begin position="7"/>
        <end position="73"/>
    </location>
</feature>
<dbReference type="Pfam" id="PF01423">
    <property type="entry name" value="LSM"/>
    <property type="match status" value="1"/>
</dbReference>
<dbReference type="OMA" id="TIACFDI"/>
<dbReference type="GO" id="GO:1990904">
    <property type="term" value="C:ribonucleoprotein complex"/>
    <property type="evidence" value="ECO:0007669"/>
    <property type="project" value="UniProtKB-KW"/>
</dbReference>
<evidence type="ECO:0000313" key="2">
    <source>
        <dbReference type="EMBL" id="AGE95194.1"/>
    </source>
</evidence>
<dbReference type="VEuPathDB" id="MicrosporidiaDB:ECU08_0135"/>
<evidence type="ECO:0000259" key="1">
    <source>
        <dbReference type="SMART" id="SM00651"/>
    </source>
</evidence>
<dbReference type="InterPro" id="IPR001163">
    <property type="entry name" value="Sm_dom_euk/arc"/>
</dbReference>
<dbReference type="VEuPathDB" id="MicrosporidiaDB:AEWR_080100"/>
<dbReference type="VEuPathDB" id="MicrosporidiaDB:AEWQ_080090"/>
<dbReference type="InterPro" id="IPR010920">
    <property type="entry name" value="LSM_dom_sf"/>
</dbReference>
<name>M1JII0_ENCCN</name>